<name>A0A2N9L4D0_9BACT</name>
<keyword evidence="1" id="KW-0812">Transmembrane</keyword>
<reference evidence="3" key="1">
    <citation type="submission" date="2018-02" db="EMBL/GenBank/DDBJ databases">
        <authorList>
            <person name="Hausmann B."/>
        </authorList>
    </citation>
    <scope>NUCLEOTIDE SEQUENCE [LARGE SCALE GENOMIC DNA]</scope>
    <source>
        <strain evidence="3">Peat soil MAG SbA5</strain>
    </source>
</reference>
<dbReference type="Proteomes" id="UP000239735">
    <property type="component" value="Unassembled WGS sequence"/>
</dbReference>
<keyword evidence="1" id="KW-1133">Transmembrane helix</keyword>
<protein>
    <submittedName>
        <fullName evidence="2">Uncharacterized protein</fullName>
    </submittedName>
</protein>
<sequence length="45" mass="4716">MTKVMGVLRDVSGVQAAYAIPVVCYVGVMLYAWLVAEPKTGEAGA</sequence>
<proteinExistence type="predicted"/>
<dbReference type="AlphaFoldDB" id="A0A2N9L4D0"/>
<accession>A0A2N9L4D0</accession>
<gene>
    <name evidence="2" type="ORF">SBA5_130028</name>
</gene>
<keyword evidence="1" id="KW-0472">Membrane</keyword>
<feature type="transmembrane region" description="Helical" evidence="1">
    <location>
        <begin position="16"/>
        <end position="36"/>
    </location>
</feature>
<evidence type="ECO:0000313" key="3">
    <source>
        <dbReference type="Proteomes" id="UP000239735"/>
    </source>
</evidence>
<evidence type="ECO:0000313" key="2">
    <source>
        <dbReference type="EMBL" id="SPE18089.1"/>
    </source>
</evidence>
<evidence type="ECO:0000256" key="1">
    <source>
        <dbReference type="SAM" id="Phobius"/>
    </source>
</evidence>
<organism evidence="2 3">
    <name type="scientific">Candidatus Sulfuritelmatomonas gaucii</name>
    <dbReference type="NCBI Taxonomy" id="2043161"/>
    <lineage>
        <taxon>Bacteria</taxon>
        <taxon>Pseudomonadati</taxon>
        <taxon>Acidobacteriota</taxon>
        <taxon>Terriglobia</taxon>
        <taxon>Terriglobales</taxon>
        <taxon>Acidobacteriaceae</taxon>
        <taxon>Candidatus Sulfuritelmatomonas</taxon>
    </lineage>
</organism>
<dbReference type="EMBL" id="OKRB01000035">
    <property type="protein sequence ID" value="SPE18089.1"/>
    <property type="molecule type" value="Genomic_DNA"/>
</dbReference>